<accession>A0AAW1Y5S7</accession>
<comment type="caution">
    <text evidence="1">The sequence shown here is derived from an EMBL/GenBank/DDBJ whole genome shotgun (WGS) entry which is preliminary data.</text>
</comment>
<reference evidence="1 2" key="1">
    <citation type="journal article" date="2023" name="G3 (Bethesda)">
        <title>A chromosome-length genome assembly and annotation of blackberry (Rubus argutus, cv. 'Hillquist').</title>
        <authorList>
            <person name="Bruna T."/>
            <person name="Aryal R."/>
            <person name="Dudchenko O."/>
            <person name="Sargent D.J."/>
            <person name="Mead D."/>
            <person name="Buti M."/>
            <person name="Cavallini A."/>
            <person name="Hytonen T."/>
            <person name="Andres J."/>
            <person name="Pham M."/>
            <person name="Weisz D."/>
            <person name="Mascagni F."/>
            <person name="Usai G."/>
            <person name="Natali L."/>
            <person name="Bassil N."/>
            <person name="Fernandez G.E."/>
            <person name="Lomsadze A."/>
            <person name="Armour M."/>
            <person name="Olukolu B."/>
            <person name="Poorten T."/>
            <person name="Britton C."/>
            <person name="Davik J."/>
            <person name="Ashrafi H."/>
            <person name="Aiden E.L."/>
            <person name="Borodovsky M."/>
            <person name="Worthington M."/>
        </authorList>
    </citation>
    <scope>NUCLEOTIDE SEQUENCE [LARGE SCALE GENOMIC DNA]</scope>
    <source>
        <strain evidence="1">PI 553951</strain>
    </source>
</reference>
<proteinExistence type="predicted"/>
<dbReference type="Proteomes" id="UP001457282">
    <property type="component" value="Unassembled WGS sequence"/>
</dbReference>
<evidence type="ECO:0000313" key="2">
    <source>
        <dbReference type="Proteomes" id="UP001457282"/>
    </source>
</evidence>
<dbReference type="AlphaFoldDB" id="A0AAW1Y5S7"/>
<name>A0AAW1Y5S7_RUBAR</name>
<sequence length="155" mass="16672">MCSLLGDLGGLAGYLDRLGGVNGDDDGGSFGVVAVWMFRLKRKSNGVLECCSDHIRFSSMTPSGGLACAWLHITNDRAIWRKSNIEVSGVDSAECLEVNVIVGVRNMLLVSTLVLREFIDFGLKLPTSVLTLGGNIDGDMLPYVLVDFGSLFELV</sequence>
<gene>
    <name evidence="1" type="ORF">M0R45_009887</name>
</gene>
<protein>
    <submittedName>
        <fullName evidence="1">Uncharacterized protein</fullName>
    </submittedName>
</protein>
<organism evidence="1 2">
    <name type="scientific">Rubus argutus</name>
    <name type="common">Southern blackberry</name>
    <dbReference type="NCBI Taxonomy" id="59490"/>
    <lineage>
        <taxon>Eukaryota</taxon>
        <taxon>Viridiplantae</taxon>
        <taxon>Streptophyta</taxon>
        <taxon>Embryophyta</taxon>
        <taxon>Tracheophyta</taxon>
        <taxon>Spermatophyta</taxon>
        <taxon>Magnoliopsida</taxon>
        <taxon>eudicotyledons</taxon>
        <taxon>Gunneridae</taxon>
        <taxon>Pentapetalae</taxon>
        <taxon>rosids</taxon>
        <taxon>fabids</taxon>
        <taxon>Rosales</taxon>
        <taxon>Rosaceae</taxon>
        <taxon>Rosoideae</taxon>
        <taxon>Rosoideae incertae sedis</taxon>
        <taxon>Rubus</taxon>
    </lineage>
</organism>
<dbReference type="EMBL" id="JBEDUW010000002">
    <property type="protein sequence ID" value="KAK9944314.1"/>
    <property type="molecule type" value="Genomic_DNA"/>
</dbReference>
<evidence type="ECO:0000313" key="1">
    <source>
        <dbReference type="EMBL" id="KAK9944314.1"/>
    </source>
</evidence>
<keyword evidence="2" id="KW-1185">Reference proteome</keyword>